<dbReference type="InterPro" id="IPR003789">
    <property type="entry name" value="Asn/Gln_tRNA_amidoTrase-B-like"/>
</dbReference>
<dbReference type="SMART" id="SM00845">
    <property type="entry name" value="GatB_Yqey"/>
    <property type="match status" value="1"/>
</dbReference>
<feature type="non-terminal residue" evidence="10">
    <location>
        <position position="619"/>
    </location>
</feature>
<dbReference type="Pfam" id="PF02934">
    <property type="entry name" value="GatB_N"/>
    <property type="match status" value="1"/>
</dbReference>
<dbReference type="InterPro" id="IPR017959">
    <property type="entry name" value="Asn/Gln-tRNA_amidoTrfase_suB/E"/>
</dbReference>
<evidence type="ECO:0000313" key="11">
    <source>
        <dbReference type="Proteomes" id="UP001054857"/>
    </source>
</evidence>
<dbReference type="SUPFAM" id="SSF89095">
    <property type="entry name" value="GatB/YqeY motif"/>
    <property type="match status" value="1"/>
</dbReference>
<accession>A0AAD3DM59</accession>
<evidence type="ECO:0000256" key="5">
    <source>
        <dbReference type="ARBA" id="ARBA00022917"/>
    </source>
</evidence>
<keyword evidence="11" id="KW-1185">Reference proteome</keyword>
<keyword evidence="6" id="KW-0496">Mitochondrion</keyword>
<keyword evidence="4" id="KW-0067">ATP-binding</keyword>
<name>A0AAD3DM59_9CHLO</name>
<comment type="similarity">
    <text evidence="1">Belongs to the GatB/GatE family. GatB subfamily.</text>
</comment>
<dbReference type="GO" id="GO:0006412">
    <property type="term" value="P:translation"/>
    <property type="evidence" value="ECO:0007669"/>
    <property type="project" value="UniProtKB-KW"/>
</dbReference>
<organism evidence="10 11">
    <name type="scientific">Astrephomene gubernaculifera</name>
    <dbReference type="NCBI Taxonomy" id="47775"/>
    <lineage>
        <taxon>Eukaryota</taxon>
        <taxon>Viridiplantae</taxon>
        <taxon>Chlorophyta</taxon>
        <taxon>core chlorophytes</taxon>
        <taxon>Chlorophyceae</taxon>
        <taxon>CS clade</taxon>
        <taxon>Chlamydomonadales</taxon>
        <taxon>Astrephomenaceae</taxon>
        <taxon>Astrephomene</taxon>
    </lineage>
</organism>
<dbReference type="InterPro" id="IPR014746">
    <property type="entry name" value="Gln_synth/guanido_kin_cat_dom"/>
</dbReference>
<evidence type="ECO:0000256" key="6">
    <source>
        <dbReference type="ARBA" id="ARBA00023128"/>
    </source>
</evidence>
<dbReference type="InterPro" id="IPR006075">
    <property type="entry name" value="Asn/Gln-tRNA_Trfase_suB/E_cat"/>
</dbReference>
<dbReference type="InterPro" id="IPR004413">
    <property type="entry name" value="GatB"/>
</dbReference>
<comment type="catalytic activity">
    <reaction evidence="7">
        <text>L-aspartyl-tRNA(Asn) + L-glutamine + ATP + H2O = L-asparaginyl-tRNA(Asn) + L-glutamate + ADP + phosphate + 2 H(+)</text>
        <dbReference type="Rhea" id="RHEA:14513"/>
        <dbReference type="Rhea" id="RHEA-COMP:9674"/>
        <dbReference type="Rhea" id="RHEA-COMP:9677"/>
        <dbReference type="ChEBI" id="CHEBI:15377"/>
        <dbReference type="ChEBI" id="CHEBI:15378"/>
        <dbReference type="ChEBI" id="CHEBI:29985"/>
        <dbReference type="ChEBI" id="CHEBI:30616"/>
        <dbReference type="ChEBI" id="CHEBI:43474"/>
        <dbReference type="ChEBI" id="CHEBI:58359"/>
        <dbReference type="ChEBI" id="CHEBI:78515"/>
        <dbReference type="ChEBI" id="CHEBI:78516"/>
        <dbReference type="ChEBI" id="CHEBI:456216"/>
    </reaction>
</comment>
<evidence type="ECO:0000256" key="1">
    <source>
        <dbReference type="ARBA" id="ARBA00005306"/>
    </source>
</evidence>
<dbReference type="Proteomes" id="UP001054857">
    <property type="component" value="Unassembled WGS sequence"/>
</dbReference>
<dbReference type="AlphaFoldDB" id="A0AAD3DM59"/>
<dbReference type="HAMAP" id="MF_00121">
    <property type="entry name" value="GatB"/>
    <property type="match status" value="1"/>
</dbReference>
<dbReference type="Pfam" id="PF02637">
    <property type="entry name" value="GatB_Yqey"/>
    <property type="match status" value="1"/>
</dbReference>
<dbReference type="NCBIfam" id="NF004014">
    <property type="entry name" value="PRK05477.1-4"/>
    <property type="match status" value="1"/>
</dbReference>
<dbReference type="PANTHER" id="PTHR11659">
    <property type="entry name" value="GLUTAMYL-TRNA GLN AMIDOTRANSFERASE SUBUNIT B MITOCHONDRIAL AND PROKARYOTIC PET112-RELATED"/>
    <property type="match status" value="1"/>
</dbReference>
<keyword evidence="5" id="KW-0648">Protein biosynthesis</keyword>
<dbReference type="SUPFAM" id="SSF55931">
    <property type="entry name" value="Glutamine synthetase/guanido kinase"/>
    <property type="match status" value="1"/>
</dbReference>
<keyword evidence="3" id="KW-0547">Nucleotide-binding</keyword>
<proteinExistence type="inferred from homology"/>
<sequence>MQVSARAATASASAAAGAARCAALLQPLSPILSPTPFTSSLKFPIRARLRDFTCAPRTMACPSLSTPISSARTWRGAGLALLRSTMAGSVPSPRLLGSAPSRGLACRSTATAAAAVQTSTTAGSETSSPAASPLSDYEAVIGIECHVQLATASKAFCGCPSLFGSEPNTHVCPVCMGHPGTLPALNAGMVTLAVRAGLALGCRIAPRSKFDRKQYFYPDLPKGYQISQYDEPICSGGQLEVEVDGEVKSFGIIRAHLEEDAGKIVYAGAERLSGADYSLVDFNRAGVPLLEIVSAPDMRSGRDAAAYGEELRRVLRTCGVTDGNMAEGSMRVDVNVSVRPRGSPTYGTRVEIKNMNSFSNMQKAIDYEIERQVSLLRSGRGAEVVQETRLWDEIRLHTTTMRKKEGLADYRYFPEPDLPPLEVSQEFIEQVRSSLPELPAARRARYLSLGLTRGDVAVLADEEATSALFDAVLALGAPVRQAANWIQGDIMAYCKETKTSMSGWSLSPSALAEMIGLIEGGVISGKIAKEVLPDLLQGRGNGGVRAYIESRGLLMISDQAAVEQLVGRVLEANPKQLAEYRGGKTKLQGFFEGQVMRESKGRVNPGLMKEVLMRMLRGE</sequence>
<dbReference type="GO" id="GO:0005524">
    <property type="term" value="F:ATP binding"/>
    <property type="evidence" value="ECO:0007669"/>
    <property type="project" value="UniProtKB-KW"/>
</dbReference>
<dbReference type="NCBIfam" id="NF004012">
    <property type="entry name" value="PRK05477.1-2"/>
    <property type="match status" value="1"/>
</dbReference>
<gene>
    <name evidence="10" type="ORF">Agub_g5619</name>
</gene>
<evidence type="ECO:0000256" key="8">
    <source>
        <dbReference type="ARBA" id="ARBA00047913"/>
    </source>
</evidence>
<keyword evidence="2" id="KW-0436">Ligase</keyword>
<dbReference type="Gene3D" id="1.10.10.410">
    <property type="match status" value="1"/>
</dbReference>
<comment type="caution">
    <text evidence="10">The sequence shown here is derived from an EMBL/GenBank/DDBJ whole genome shotgun (WGS) entry which is preliminary data.</text>
</comment>
<comment type="catalytic activity">
    <reaction evidence="8">
        <text>L-glutamyl-tRNA(Gln) + L-glutamine + ATP + H2O = L-glutaminyl-tRNA(Gln) + L-glutamate + ADP + phosphate + H(+)</text>
        <dbReference type="Rhea" id="RHEA:17521"/>
        <dbReference type="Rhea" id="RHEA-COMP:9681"/>
        <dbReference type="Rhea" id="RHEA-COMP:9684"/>
        <dbReference type="ChEBI" id="CHEBI:15377"/>
        <dbReference type="ChEBI" id="CHEBI:15378"/>
        <dbReference type="ChEBI" id="CHEBI:29985"/>
        <dbReference type="ChEBI" id="CHEBI:30616"/>
        <dbReference type="ChEBI" id="CHEBI:43474"/>
        <dbReference type="ChEBI" id="CHEBI:58359"/>
        <dbReference type="ChEBI" id="CHEBI:78520"/>
        <dbReference type="ChEBI" id="CHEBI:78521"/>
        <dbReference type="ChEBI" id="CHEBI:456216"/>
    </reaction>
</comment>
<evidence type="ECO:0000256" key="4">
    <source>
        <dbReference type="ARBA" id="ARBA00022840"/>
    </source>
</evidence>
<reference evidence="10 11" key="1">
    <citation type="journal article" date="2021" name="Sci. Rep.">
        <title>Genome sequencing of the multicellular alga Astrephomene provides insights into convergent evolution of germ-soma differentiation.</title>
        <authorList>
            <person name="Yamashita S."/>
            <person name="Yamamoto K."/>
            <person name="Matsuzaki R."/>
            <person name="Suzuki S."/>
            <person name="Yamaguchi H."/>
            <person name="Hirooka S."/>
            <person name="Minakuchi Y."/>
            <person name="Miyagishima S."/>
            <person name="Kawachi M."/>
            <person name="Toyoda A."/>
            <person name="Nozaki H."/>
        </authorList>
    </citation>
    <scope>NUCLEOTIDE SEQUENCE [LARGE SCALE GENOMIC DNA]</scope>
    <source>
        <strain evidence="10 11">NIES-4017</strain>
    </source>
</reference>
<dbReference type="NCBIfam" id="TIGR00133">
    <property type="entry name" value="gatB"/>
    <property type="match status" value="1"/>
</dbReference>
<dbReference type="GO" id="GO:0070681">
    <property type="term" value="P:glutaminyl-tRNAGln biosynthesis via transamidation"/>
    <property type="evidence" value="ECO:0007669"/>
    <property type="project" value="TreeGrafter"/>
</dbReference>
<feature type="domain" description="Asn/Gln amidotransferase" evidence="9">
    <location>
        <begin position="467"/>
        <end position="616"/>
    </location>
</feature>
<protein>
    <recommendedName>
        <fullName evidence="9">Asn/Gln amidotransferase domain-containing protein</fullName>
    </recommendedName>
</protein>
<evidence type="ECO:0000313" key="10">
    <source>
        <dbReference type="EMBL" id="GFR44396.1"/>
    </source>
</evidence>
<evidence type="ECO:0000259" key="9">
    <source>
        <dbReference type="SMART" id="SM00845"/>
    </source>
</evidence>
<evidence type="ECO:0000256" key="2">
    <source>
        <dbReference type="ARBA" id="ARBA00022598"/>
    </source>
</evidence>
<dbReference type="EMBL" id="BMAR01000007">
    <property type="protein sequence ID" value="GFR44396.1"/>
    <property type="molecule type" value="Genomic_DNA"/>
</dbReference>
<dbReference type="InterPro" id="IPR023168">
    <property type="entry name" value="GatB_Yqey_C_2"/>
</dbReference>
<dbReference type="PROSITE" id="PS01234">
    <property type="entry name" value="GATB"/>
    <property type="match status" value="1"/>
</dbReference>
<dbReference type="GO" id="GO:0050567">
    <property type="term" value="F:glutaminyl-tRNA synthase (glutamine-hydrolyzing) activity"/>
    <property type="evidence" value="ECO:0007669"/>
    <property type="project" value="TreeGrafter"/>
</dbReference>
<evidence type="ECO:0000256" key="7">
    <source>
        <dbReference type="ARBA" id="ARBA00047380"/>
    </source>
</evidence>
<dbReference type="PANTHER" id="PTHR11659:SF0">
    <property type="entry name" value="GLUTAMYL-TRNA(GLN) AMIDOTRANSFERASE SUBUNIT B, MITOCHONDRIAL"/>
    <property type="match status" value="1"/>
</dbReference>
<dbReference type="InterPro" id="IPR017958">
    <property type="entry name" value="Gln-tRNA_amidoTrfase_suB_CS"/>
</dbReference>
<dbReference type="FunFam" id="1.10.10.410:FF:000001">
    <property type="entry name" value="Aspartyl/glutamyl-tRNA(Asn/Gln) amidotransferase subunit B"/>
    <property type="match status" value="1"/>
</dbReference>
<evidence type="ECO:0000256" key="3">
    <source>
        <dbReference type="ARBA" id="ARBA00022741"/>
    </source>
</evidence>
<dbReference type="InterPro" id="IPR018027">
    <property type="entry name" value="Asn/Gln_amidotransferase"/>
</dbReference>